<dbReference type="STRING" id="100884.GCA_000269565_03819"/>
<gene>
    <name evidence="2" type="ORF">HMPREF9488_03174</name>
</gene>
<reference evidence="2 3" key="1">
    <citation type="submission" date="2010-12" db="EMBL/GenBank/DDBJ databases">
        <title>The Genome Sequence of Coprobacillus sp. strain 29_1.</title>
        <authorList>
            <consortium name="The Broad Institute Genome Sequencing Platform"/>
            <person name="Earl A."/>
            <person name="Ward D."/>
            <person name="Feldgarden M."/>
            <person name="Gevers D."/>
            <person name="Daigneault M."/>
            <person name="Sibley C.D."/>
            <person name="White A."/>
            <person name="Strauss J."/>
            <person name="Allen-Vercoe E."/>
            <person name="Young S.K."/>
            <person name="Zeng Q."/>
            <person name="Gargeya S."/>
            <person name="Fitzgerald M."/>
            <person name="Haas B."/>
            <person name="Abouelleil A."/>
            <person name="Alvarado L."/>
            <person name="Arachchi H.M."/>
            <person name="Berlin A."/>
            <person name="Brown A."/>
            <person name="Chapman S.B."/>
            <person name="Chen Z."/>
            <person name="Dunbar C."/>
            <person name="Freedman E."/>
            <person name="Gearin G."/>
            <person name="Gellesch M."/>
            <person name="Goldberg J."/>
            <person name="Griggs A."/>
            <person name="Gujja S."/>
            <person name="Heilman E."/>
            <person name="Heiman D."/>
            <person name="Howarth C."/>
            <person name="Larson L."/>
            <person name="Lui A."/>
            <person name="MacDonald P.J.P."/>
            <person name="Mehta T."/>
            <person name="Montmayeur A."/>
            <person name="Murphy C."/>
            <person name="Neiman D."/>
            <person name="Pearson M."/>
            <person name="Priest M."/>
            <person name="Roberts A."/>
            <person name="Saif S."/>
            <person name="Shea T."/>
            <person name="Shenoy N."/>
            <person name="Sisk P."/>
            <person name="Stolte C."/>
            <person name="Sykes S."/>
            <person name="White J."/>
            <person name="Yandava C."/>
            <person name="Nusbaum C."/>
            <person name="Birren B."/>
        </authorList>
    </citation>
    <scope>NUCLEOTIDE SEQUENCE [LARGE SCALE GENOMIC DNA]</scope>
    <source>
        <strain evidence="2 3">29_1</strain>
    </source>
</reference>
<dbReference type="GeneID" id="78231556"/>
<keyword evidence="3" id="KW-1185">Reference proteome</keyword>
<dbReference type="OrthoDB" id="1652083at2"/>
<keyword evidence="1" id="KW-0812">Transmembrane</keyword>
<sequence>MFNYKSPVQKKKVTKTKTEYLGNKKRQKKFTIQRVKRYLKLISFKNLNYRIQSFGYDYSLAKYITSIVLLMSIIVISGKIFHLKYEYIIPLALFALILLPIIVLSQIKFLYNNFRFEQITTYLQEMITIFKMNPKILYALKEVQDLFETKQGINQKIDEAIYHIEYGKSEDNSLVYAEALSILEEAYPCSRIKSLHSLLLSVENQNSVDYEASLNDLYDDIRCWIARTYDYQIQLKNTKFQFSLILLLTIFVSSAMTNILPSSMTGFINSSTYQITSTLLLGIFLAMFSFVQSKLNGQWLVNDIEKDDNRILKSIQYIEAFDKKKNFKDSCIKAALASILPFIGVMQKNSNMIFIGLLITVFMYFWGELQYKSHFKIVEREIKKTFPIWLRDITINMHNLIVTNAIRQSYTNAPTVLKYYLTGFLDEIEKDPITIRPYNNFLKKFYITDISSAMKSLYSIKQQSPEDSSRQISDIIIRNQGLMETSERIKNENQIAGMSLIGGVPMIAGCIKLTIDMVLMLGSFMSSIQMPV</sequence>
<evidence type="ECO:0000256" key="1">
    <source>
        <dbReference type="SAM" id="Phobius"/>
    </source>
</evidence>
<dbReference type="EMBL" id="ADKX01000046">
    <property type="protein sequence ID" value="EFW03483.1"/>
    <property type="molecule type" value="Genomic_DNA"/>
</dbReference>
<evidence type="ECO:0000313" key="2">
    <source>
        <dbReference type="EMBL" id="EFW03483.1"/>
    </source>
</evidence>
<evidence type="ECO:0000313" key="3">
    <source>
        <dbReference type="Proteomes" id="UP000003157"/>
    </source>
</evidence>
<feature type="transmembrane region" description="Helical" evidence="1">
    <location>
        <begin position="352"/>
        <end position="371"/>
    </location>
</feature>
<feature type="transmembrane region" description="Helical" evidence="1">
    <location>
        <begin position="272"/>
        <end position="291"/>
    </location>
</feature>
<proteinExistence type="predicted"/>
<feature type="transmembrane region" description="Helical" evidence="1">
    <location>
        <begin position="60"/>
        <end position="81"/>
    </location>
</feature>
<keyword evidence="1" id="KW-1133">Transmembrane helix</keyword>
<name>E7GEN2_9FIRM</name>
<dbReference type="Proteomes" id="UP000003157">
    <property type="component" value="Unassembled WGS sequence"/>
</dbReference>
<organism evidence="2 3">
    <name type="scientific">Coprobacillus cateniformis</name>
    <dbReference type="NCBI Taxonomy" id="100884"/>
    <lineage>
        <taxon>Bacteria</taxon>
        <taxon>Bacillati</taxon>
        <taxon>Bacillota</taxon>
        <taxon>Erysipelotrichia</taxon>
        <taxon>Erysipelotrichales</taxon>
        <taxon>Coprobacillaceae</taxon>
        <taxon>Coprobacillus</taxon>
    </lineage>
</organism>
<protein>
    <submittedName>
        <fullName evidence="2">Uncharacterized protein</fullName>
    </submittedName>
</protein>
<dbReference type="AlphaFoldDB" id="E7GEN2"/>
<dbReference type="RefSeq" id="WP_008790256.1">
    <property type="nucleotide sequence ID" value="NZ_AKCB01000004.1"/>
</dbReference>
<comment type="caution">
    <text evidence="2">The sequence shown here is derived from an EMBL/GenBank/DDBJ whole genome shotgun (WGS) entry which is preliminary data.</text>
</comment>
<dbReference type="HOGENOM" id="CLU_041419_0_0_9"/>
<feature type="transmembrane region" description="Helical" evidence="1">
    <location>
        <begin position="87"/>
        <end position="111"/>
    </location>
</feature>
<accession>E7GEN2</accession>
<dbReference type="eggNOG" id="ENOG50318A0">
    <property type="taxonomic scope" value="Bacteria"/>
</dbReference>
<keyword evidence="1" id="KW-0472">Membrane</keyword>
<feature type="transmembrane region" description="Helical" evidence="1">
    <location>
        <begin position="242"/>
        <end position="260"/>
    </location>
</feature>